<dbReference type="EMBL" id="JAGMVJ010000031">
    <property type="protein sequence ID" value="KAH7068659.1"/>
    <property type="molecule type" value="Genomic_DNA"/>
</dbReference>
<sequence length="299" mass="34341">MIGFDIMKAEKKNNKPNDHPKNPTTLDSSTTPTAAQHKPKDEARNSEANQVALLKMQVLMAETHLARQHRDALASQHDKLRAKREADEAQIRRHTADQREKEQVHAQRVLLAQQKAYEIIAEQRKYREERERDAQVMREREEGGVEYRKEVVRLARKKKVEECRREEEERGKVEKVSVELKRLGLVLEEEVGVTEDEKQAVVGMNGKKVRFEVEDAVDRKVESTIEVSELTEPRQIGDDEVKSGSVDEATSDTTAATQTNAQAAAQDSHVLDEESEDEWEAIADDDRKEWEVINVLEEW</sequence>
<proteinExistence type="predicted"/>
<organism evidence="2 3">
    <name type="scientific">Paraphoma chrysanthemicola</name>
    <dbReference type="NCBI Taxonomy" id="798071"/>
    <lineage>
        <taxon>Eukaryota</taxon>
        <taxon>Fungi</taxon>
        <taxon>Dikarya</taxon>
        <taxon>Ascomycota</taxon>
        <taxon>Pezizomycotina</taxon>
        <taxon>Dothideomycetes</taxon>
        <taxon>Pleosporomycetidae</taxon>
        <taxon>Pleosporales</taxon>
        <taxon>Pleosporineae</taxon>
        <taxon>Phaeosphaeriaceae</taxon>
        <taxon>Paraphoma</taxon>
    </lineage>
</organism>
<protein>
    <submittedName>
        <fullName evidence="2">Uncharacterized protein</fullName>
    </submittedName>
</protein>
<name>A0A8K0VSF3_9PLEO</name>
<feature type="compositionally biased region" description="Low complexity" evidence="1">
    <location>
        <begin position="251"/>
        <end position="268"/>
    </location>
</feature>
<feature type="compositionally biased region" description="Acidic residues" evidence="1">
    <location>
        <begin position="273"/>
        <end position="283"/>
    </location>
</feature>
<feature type="region of interest" description="Disordered" evidence="1">
    <location>
        <begin position="228"/>
        <end position="285"/>
    </location>
</feature>
<dbReference type="OrthoDB" id="10586385at2759"/>
<keyword evidence="3" id="KW-1185">Reference proteome</keyword>
<dbReference type="AlphaFoldDB" id="A0A8K0VSF3"/>
<feature type="compositionally biased region" description="Polar residues" evidence="1">
    <location>
        <begin position="24"/>
        <end position="34"/>
    </location>
</feature>
<feature type="compositionally biased region" description="Basic and acidic residues" evidence="1">
    <location>
        <begin position="231"/>
        <end position="242"/>
    </location>
</feature>
<dbReference type="Proteomes" id="UP000813461">
    <property type="component" value="Unassembled WGS sequence"/>
</dbReference>
<reference evidence="2" key="1">
    <citation type="journal article" date="2021" name="Nat. Commun.">
        <title>Genetic determinants of endophytism in the Arabidopsis root mycobiome.</title>
        <authorList>
            <person name="Mesny F."/>
            <person name="Miyauchi S."/>
            <person name="Thiergart T."/>
            <person name="Pickel B."/>
            <person name="Atanasova L."/>
            <person name="Karlsson M."/>
            <person name="Huettel B."/>
            <person name="Barry K.W."/>
            <person name="Haridas S."/>
            <person name="Chen C."/>
            <person name="Bauer D."/>
            <person name="Andreopoulos W."/>
            <person name="Pangilinan J."/>
            <person name="LaButti K."/>
            <person name="Riley R."/>
            <person name="Lipzen A."/>
            <person name="Clum A."/>
            <person name="Drula E."/>
            <person name="Henrissat B."/>
            <person name="Kohler A."/>
            <person name="Grigoriev I.V."/>
            <person name="Martin F.M."/>
            <person name="Hacquard S."/>
        </authorList>
    </citation>
    <scope>NUCLEOTIDE SEQUENCE</scope>
    <source>
        <strain evidence="2">MPI-SDFR-AT-0120</strain>
    </source>
</reference>
<evidence type="ECO:0000256" key="1">
    <source>
        <dbReference type="SAM" id="MobiDB-lite"/>
    </source>
</evidence>
<evidence type="ECO:0000313" key="2">
    <source>
        <dbReference type="EMBL" id="KAH7068659.1"/>
    </source>
</evidence>
<gene>
    <name evidence="2" type="ORF">FB567DRAFT_540917</name>
</gene>
<feature type="region of interest" description="Disordered" evidence="1">
    <location>
        <begin position="69"/>
        <end position="102"/>
    </location>
</feature>
<accession>A0A8K0VSF3</accession>
<comment type="caution">
    <text evidence="2">The sequence shown here is derived from an EMBL/GenBank/DDBJ whole genome shotgun (WGS) entry which is preliminary data.</text>
</comment>
<evidence type="ECO:0000313" key="3">
    <source>
        <dbReference type="Proteomes" id="UP000813461"/>
    </source>
</evidence>
<feature type="compositionally biased region" description="Basic and acidic residues" evidence="1">
    <location>
        <begin position="7"/>
        <end position="21"/>
    </location>
</feature>
<feature type="region of interest" description="Disordered" evidence="1">
    <location>
        <begin position="1"/>
        <end position="48"/>
    </location>
</feature>